<organism evidence="3 4">
    <name type="scientific">Variovorax ureilyticus</name>
    <dbReference type="NCBI Taxonomy" id="1836198"/>
    <lineage>
        <taxon>Bacteria</taxon>
        <taxon>Pseudomonadati</taxon>
        <taxon>Pseudomonadota</taxon>
        <taxon>Betaproteobacteria</taxon>
        <taxon>Burkholderiales</taxon>
        <taxon>Comamonadaceae</taxon>
        <taxon>Variovorax</taxon>
    </lineage>
</organism>
<evidence type="ECO:0000259" key="1">
    <source>
        <dbReference type="Pfam" id="PF01408"/>
    </source>
</evidence>
<feature type="domain" description="Gfo/Idh/MocA-like oxidoreductase N-terminal" evidence="1">
    <location>
        <begin position="19"/>
        <end position="139"/>
    </location>
</feature>
<accession>A0ABU8VJ91</accession>
<dbReference type="SUPFAM" id="SSF51735">
    <property type="entry name" value="NAD(P)-binding Rossmann-fold domains"/>
    <property type="match status" value="1"/>
</dbReference>
<dbReference type="InterPro" id="IPR051450">
    <property type="entry name" value="Gfo/Idh/MocA_Oxidoreductases"/>
</dbReference>
<dbReference type="SUPFAM" id="SSF55347">
    <property type="entry name" value="Glyceraldehyde-3-phosphate dehydrogenase-like, C-terminal domain"/>
    <property type="match status" value="1"/>
</dbReference>
<dbReference type="InterPro" id="IPR055170">
    <property type="entry name" value="GFO_IDH_MocA-like_dom"/>
</dbReference>
<dbReference type="Pfam" id="PF22725">
    <property type="entry name" value="GFO_IDH_MocA_C3"/>
    <property type="match status" value="1"/>
</dbReference>
<dbReference type="InterPro" id="IPR000683">
    <property type="entry name" value="Gfo/Idh/MocA-like_OxRdtase_N"/>
</dbReference>
<evidence type="ECO:0000259" key="2">
    <source>
        <dbReference type="Pfam" id="PF22725"/>
    </source>
</evidence>
<dbReference type="Pfam" id="PF01408">
    <property type="entry name" value="GFO_IDH_MocA"/>
    <property type="match status" value="1"/>
</dbReference>
<dbReference type="RefSeq" id="WP_340358903.1">
    <property type="nucleotide sequence ID" value="NZ_JBBKZU010000009.1"/>
</dbReference>
<dbReference type="PANTHER" id="PTHR43377:SF1">
    <property type="entry name" value="BILIVERDIN REDUCTASE A"/>
    <property type="match status" value="1"/>
</dbReference>
<protein>
    <submittedName>
        <fullName evidence="3">Gfo/Idh/MocA family oxidoreductase</fullName>
    </submittedName>
</protein>
<reference evidence="3 4" key="1">
    <citation type="submission" date="2024-03" db="EMBL/GenBank/DDBJ databases">
        <title>Novel species of the genus Variovorax.</title>
        <authorList>
            <person name="Liu Q."/>
            <person name="Xin Y.-H."/>
        </authorList>
    </citation>
    <scope>NUCLEOTIDE SEQUENCE [LARGE SCALE GENOMIC DNA]</scope>
    <source>
        <strain evidence="3 4">KACC 18899</strain>
    </source>
</reference>
<dbReference type="PANTHER" id="PTHR43377">
    <property type="entry name" value="BILIVERDIN REDUCTASE A"/>
    <property type="match status" value="1"/>
</dbReference>
<feature type="domain" description="GFO/IDH/MocA-like oxidoreductase" evidence="2">
    <location>
        <begin position="148"/>
        <end position="263"/>
    </location>
</feature>
<name>A0ABU8VJ91_9BURK</name>
<comment type="caution">
    <text evidence="3">The sequence shown here is derived from an EMBL/GenBank/DDBJ whole genome shotgun (WGS) entry which is preliminary data.</text>
</comment>
<proteinExistence type="predicted"/>
<keyword evidence="4" id="KW-1185">Reference proteome</keyword>
<evidence type="ECO:0000313" key="4">
    <source>
        <dbReference type="Proteomes" id="UP001365846"/>
    </source>
</evidence>
<sequence>MTSEISSDSAIDGKAGLPLKVLIIGCGAVVEEYQGPAAREAERQGWLEVVGLVDRSEERLARCQHLFPSATCFTDLDRAREADIALIATPARSHAELAVSLLGRGYNLLVEKPICATAAEARTMRSEADRLGRMLAVGHFRRFFPAIETVRTLIDSAVFGPVRRIVADEGGMFRWPAASAGFFTRQEGGGGVTLDIGIHMLEILVSWLGLPEVVDYADDAMGGVEINSAVRLRWPGGTEADIRLSWDVELANRYRIEFERATVTWRTGQATDLLIEIDGVPVPQLATARQPYGSTAEYSTPAHGYLGAFTAQWKDVVDAVRENRKPRVSGATAMAALSLVETMYARKRLMDMPYFDPEESARAHQLVEGA</sequence>
<dbReference type="InterPro" id="IPR036291">
    <property type="entry name" value="NAD(P)-bd_dom_sf"/>
</dbReference>
<dbReference type="Proteomes" id="UP001365846">
    <property type="component" value="Unassembled WGS sequence"/>
</dbReference>
<dbReference type="EMBL" id="JBBKZU010000009">
    <property type="protein sequence ID" value="MEJ8813666.1"/>
    <property type="molecule type" value="Genomic_DNA"/>
</dbReference>
<dbReference type="Gene3D" id="3.40.50.720">
    <property type="entry name" value="NAD(P)-binding Rossmann-like Domain"/>
    <property type="match status" value="1"/>
</dbReference>
<dbReference type="Gene3D" id="3.30.360.10">
    <property type="entry name" value="Dihydrodipicolinate Reductase, domain 2"/>
    <property type="match status" value="1"/>
</dbReference>
<gene>
    <name evidence="3" type="ORF">WKW77_21445</name>
</gene>
<evidence type="ECO:0000313" key="3">
    <source>
        <dbReference type="EMBL" id="MEJ8813666.1"/>
    </source>
</evidence>